<comment type="caution">
    <text evidence="1">The sequence shown here is derived from an EMBL/GenBank/DDBJ whole genome shotgun (WGS) entry which is preliminary data.</text>
</comment>
<gene>
    <name evidence="1" type="ORF">AO501_26100</name>
</gene>
<proteinExistence type="predicted"/>
<dbReference type="EMBL" id="LKTM01000006">
    <property type="protein sequence ID" value="KQH80846.1"/>
    <property type="molecule type" value="Genomic_DNA"/>
</dbReference>
<reference evidence="1 2" key="1">
    <citation type="submission" date="2015-10" db="EMBL/GenBank/DDBJ databases">
        <title>Mycobacterium gordonae draft genome assembly.</title>
        <authorList>
            <person name="Ustinova V."/>
            <person name="Smirnova T."/>
            <person name="Blagodatskikh K."/>
            <person name="Varlamov D."/>
            <person name="Larionova E."/>
            <person name="Chernousova L."/>
        </authorList>
    </citation>
    <scope>NUCLEOTIDE SEQUENCE [LARGE SCALE GENOMIC DNA]</scope>
    <source>
        <strain evidence="1 2">CTRI 14-8773</strain>
    </source>
</reference>
<organism evidence="1 2">
    <name type="scientific">Mycobacterium gordonae</name>
    <dbReference type="NCBI Taxonomy" id="1778"/>
    <lineage>
        <taxon>Bacteria</taxon>
        <taxon>Bacillati</taxon>
        <taxon>Actinomycetota</taxon>
        <taxon>Actinomycetes</taxon>
        <taxon>Mycobacteriales</taxon>
        <taxon>Mycobacteriaceae</taxon>
        <taxon>Mycobacterium</taxon>
    </lineage>
</organism>
<evidence type="ECO:0000313" key="1">
    <source>
        <dbReference type="EMBL" id="KQH80846.1"/>
    </source>
</evidence>
<evidence type="ECO:0000313" key="2">
    <source>
        <dbReference type="Proteomes" id="UP000051677"/>
    </source>
</evidence>
<dbReference type="Proteomes" id="UP000051677">
    <property type="component" value="Unassembled WGS sequence"/>
</dbReference>
<dbReference type="AlphaFoldDB" id="A0A0Q2RA16"/>
<accession>A0A0Q2RA16</accession>
<name>A0A0Q2RA16_MYCGO</name>
<protein>
    <submittedName>
        <fullName evidence="1">Uncharacterized protein</fullName>
    </submittedName>
</protein>
<sequence>MVWLRGGRTDQDASIWSYTESDFARPMGVTVLESEIGLAVTGSKLLVIPCEVLFKVINQ</sequence>